<evidence type="ECO:0000256" key="5">
    <source>
        <dbReference type="ARBA" id="ARBA00022691"/>
    </source>
</evidence>
<dbReference type="PANTHER" id="PTHR13271:SF47">
    <property type="entry name" value="ACTIN-HISTIDINE N-METHYLTRANSFERASE"/>
    <property type="match status" value="1"/>
</dbReference>
<accession>A0A3B0J6W4</accession>
<dbReference type="GO" id="GO:0016279">
    <property type="term" value="F:protein-lysine N-methyltransferase activity"/>
    <property type="evidence" value="ECO:0007669"/>
    <property type="project" value="TreeGrafter"/>
</dbReference>
<dbReference type="PROSITE" id="PS51565">
    <property type="entry name" value="SAM_MT85_SETD3"/>
    <property type="match status" value="1"/>
</dbReference>
<evidence type="ECO:0000259" key="9">
    <source>
        <dbReference type="PROSITE" id="PS50280"/>
    </source>
</evidence>
<dbReference type="OMA" id="QCFPIQI"/>
<dbReference type="InterPro" id="IPR001214">
    <property type="entry name" value="SET_dom"/>
</dbReference>
<dbReference type="InterPro" id="IPR050600">
    <property type="entry name" value="SETD3_SETD6_MTase"/>
</dbReference>
<dbReference type="Gene3D" id="3.90.1420.10">
    <property type="entry name" value="Rubisco LSMT, substrate-binding domain"/>
    <property type="match status" value="1"/>
</dbReference>
<dbReference type="EC" id="2.1.1.85" evidence="7"/>
<dbReference type="Proteomes" id="UP000268350">
    <property type="component" value="Unassembled WGS sequence"/>
</dbReference>
<keyword evidence="11" id="KW-1185">Reference proteome</keyword>
<dbReference type="EMBL" id="OUUW01000003">
    <property type="protein sequence ID" value="SPP77787.1"/>
    <property type="molecule type" value="Genomic_DNA"/>
</dbReference>
<dbReference type="InterPro" id="IPR044428">
    <property type="entry name" value="SETD3_SET"/>
</dbReference>
<evidence type="ECO:0000256" key="3">
    <source>
        <dbReference type="ARBA" id="ARBA00022603"/>
    </source>
</evidence>
<keyword evidence="3 7" id="KW-0489">Methyltransferase</keyword>
<dbReference type="SUPFAM" id="SSF82199">
    <property type="entry name" value="SET domain"/>
    <property type="match status" value="1"/>
</dbReference>
<feature type="compositionally biased region" description="Polar residues" evidence="8">
    <location>
        <begin position="58"/>
        <end position="69"/>
    </location>
</feature>
<sequence length="579" mass="65449">MGKNKRKNKQQQQQQQQQQPSQSQAQAQAQTPTQTQSDAASGSGLALTSALGSAEGGNQASGSQGLQDKNNIDGKRFPSLSGQRGELNALVVRLLELVAMQPANPNEEWKQYVELQLRLQRIMVLEEPLQRAVCLDTSDDQTRLAKVNAFSEWAKAGGVKSDCLEIAIFPGYQLGLRATQDIAAEQPVLSVPRTLIFSEEHLPETDRKLFCNFPLLTNFNLAYALVIEKVRGPDSVWRPYIDVLPARYNTVLYFTIEQMQRLRGTAACTSALRQCRVIARQYANMYKCAHIRPEASSASSMGVLFTQHGLCYELYRWAVSTVMTRQNLVPRQLQANEDGDDLSQLPISALIPYWDMANHRPGKITSYYDSGVHQMDCTAQEDCKAGEQFFIYYGDRSNADLLVHNGFIDVNNRKDYVKIRLGLGQSDPLVEQRAKILARLNIERKAELRVLPAPEHISGELLAFVRVFNMSADQLEHWGSDLERAVDLLHIDCALETDHETRTWHYLYQRLKLLLGVLEATCKESEELQQLEQLQLTDGPEAKQKQPGQDIDLLVVQYRQLERRILADALQYAQERCKV</sequence>
<evidence type="ECO:0000313" key="11">
    <source>
        <dbReference type="Proteomes" id="UP000268350"/>
    </source>
</evidence>
<proteinExistence type="inferred from homology"/>
<dbReference type="CDD" id="cd19176">
    <property type="entry name" value="SET_SETD3"/>
    <property type="match status" value="1"/>
</dbReference>
<dbReference type="PANTHER" id="PTHR13271">
    <property type="entry name" value="UNCHARACTERIZED PUTATIVE METHYLTRANSFERASE"/>
    <property type="match status" value="1"/>
</dbReference>
<reference evidence="11" key="1">
    <citation type="submission" date="2018-01" db="EMBL/GenBank/DDBJ databases">
        <authorList>
            <person name="Alioto T."/>
            <person name="Alioto T."/>
        </authorList>
    </citation>
    <scope>NUCLEOTIDE SEQUENCE [LARGE SCALE GENOMIC DNA]</scope>
</reference>
<dbReference type="SUPFAM" id="SSF81822">
    <property type="entry name" value="RuBisCo LSMT C-terminal, substrate-binding domain"/>
    <property type="match status" value="1"/>
</dbReference>
<dbReference type="Pfam" id="PF09273">
    <property type="entry name" value="Rubis-subs-bind"/>
    <property type="match status" value="1"/>
</dbReference>
<dbReference type="InterPro" id="IPR036464">
    <property type="entry name" value="Rubisco_LSMT_subst-bd_sf"/>
</dbReference>
<evidence type="ECO:0000256" key="8">
    <source>
        <dbReference type="SAM" id="MobiDB-lite"/>
    </source>
</evidence>
<organism evidence="10 11">
    <name type="scientific">Drosophila guanche</name>
    <name type="common">Fruit fly</name>
    <dbReference type="NCBI Taxonomy" id="7266"/>
    <lineage>
        <taxon>Eukaryota</taxon>
        <taxon>Metazoa</taxon>
        <taxon>Ecdysozoa</taxon>
        <taxon>Arthropoda</taxon>
        <taxon>Hexapoda</taxon>
        <taxon>Insecta</taxon>
        <taxon>Pterygota</taxon>
        <taxon>Neoptera</taxon>
        <taxon>Endopterygota</taxon>
        <taxon>Diptera</taxon>
        <taxon>Brachycera</taxon>
        <taxon>Muscomorpha</taxon>
        <taxon>Ephydroidea</taxon>
        <taxon>Drosophilidae</taxon>
        <taxon>Drosophila</taxon>
        <taxon>Sophophora</taxon>
    </lineage>
</organism>
<dbReference type="Gene3D" id="3.90.1410.10">
    <property type="entry name" value="set domain protein methyltransferase, domain 1"/>
    <property type="match status" value="1"/>
</dbReference>
<name>A0A3B0J6W4_DROGU</name>
<comment type="subcellular location">
    <subcellularLocation>
        <location evidence="1">Cytoplasm</location>
    </subcellularLocation>
</comment>
<dbReference type="STRING" id="7266.A0A3B0J6W4"/>
<dbReference type="InterPro" id="IPR046341">
    <property type="entry name" value="SET_dom_sf"/>
</dbReference>
<evidence type="ECO:0000313" key="10">
    <source>
        <dbReference type="EMBL" id="SPP77787.1"/>
    </source>
</evidence>
<dbReference type="InterPro" id="IPR015353">
    <property type="entry name" value="Rubisco_LSMT_subst-bd"/>
</dbReference>
<feature type="region of interest" description="Disordered" evidence="8">
    <location>
        <begin position="1"/>
        <end position="79"/>
    </location>
</feature>
<dbReference type="FunFam" id="3.90.1410.10:FF:000026">
    <property type="entry name" value="Actin-histidine N-methyltransferase"/>
    <property type="match status" value="1"/>
</dbReference>
<dbReference type="InterPro" id="IPR025785">
    <property type="entry name" value="SETD3"/>
</dbReference>
<evidence type="ECO:0000256" key="6">
    <source>
        <dbReference type="ARBA" id="ARBA00023203"/>
    </source>
</evidence>
<dbReference type="OrthoDB" id="441812at2759"/>
<comment type="catalytic activity">
    <reaction evidence="7">
        <text>L-histidyl-[protein] + S-adenosyl-L-methionine = N(tele)-methyl-L-histidyl-[protein] + S-adenosyl-L-homocysteine + H(+)</text>
        <dbReference type="Rhea" id="RHEA:19369"/>
        <dbReference type="Rhea" id="RHEA-COMP:9745"/>
        <dbReference type="Rhea" id="RHEA-COMP:11600"/>
        <dbReference type="ChEBI" id="CHEBI:15378"/>
        <dbReference type="ChEBI" id="CHEBI:16367"/>
        <dbReference type="ChEBI" id="CHEBI:29979"/>
        <dbReference type="ChEBI" id="CHEBI:57856"/>
        <dbReference type="ChEBI" id="CHEBI:59789"/>
        <dbReference type="EC" id="2.1.1.85"/>
    </reaction>
</comment>
<feature type="domain" description="SET" evidence="9">
    <location>
        <begin position="162"/>
        <end position="394"/>
    </location>
</feature>
<keyword evidence="5 7" id="KW-0949">S-adenosyl-L-methionine</keyword>
<dbReference type="PROSITE" id="PS50280">
    <property type="entry name" value="SET"/>
    <property type="match status" value="1"/>
</dbReference>
<feature type="compositionally biased region" description="Low complexity" evidence="8">
    <location>
        <begin position="10"/>
        <end position="57"/>
    </location>
</feature>
<evidence type="ECO:0000256" key="1">
    <source>
        <dbReference type="ARBA" id="ARBA00004496"/>
    </source>
</evidence>
<gene>
    <name evidence="10" type="ORF">DGUA_6G010325</name>
</gene>
<dbReference type="GO" id="GO:0032259">
    <property type="term" value="P:methylation"/>
    <property type="evidence" value="ECO:0007669"/>
    <property type="project" value="UniProtKB-KW"/>
</dbReference>
<dbReference type="GO" id="GO:0003779">
    <property type="term" value="F:actin binding"/>
    <property type="evidence" value="ECO:0007669"/>
    <property type="project" value="UniProtKB-KW"/>
</dbReference>
<dbReference type="GO" id="GO:0005737">
    <property type="term" value="C:cytoplasm"/>
    <property type="evidence" value="ECO:0007669"/>
    <property type="project" value="UniProtKB-SubCell"/>
</dbReference>
<comment type="similarity">
    <text evidence="7">Belongs to the class V-like SAM-binding methyltransferase superfamily. SETD3 actin-histidine methyltransferase family.</text>
</comment>
<keyword evidence="6" id="KW-0009">Actin-binding</keyword>
<evidence type="ECO:0000256" key="4">
    <source>
        <dbReference type="ARBA" id="ARBA00022679"/>
    </source>
</evidence>
<dbReference type="AlphaFoldDB" id="A0A3B0J6W4"/>
<dbReference type="GO" id="GO:0018064">
    <property type="term" value="F:protein-L-histidine N-tele-methyltransferase activity"/>
    <property type="evidence" value="ECO:0007669"/>
    <property type="project" value="UniProtKB-EC"/>
</dbReference>
<keyword evidence="4 7" id="KW-0808">Transferase</keyword>
<protein>
    <recommendedName>
        <fullName evidence="7">protein-histidine N-methyltransferase</fullName>
        <ecNumber evidence="7">2.1.1.85</ecNumber>
    </recommendedName>
</protein>
<evidence type="ECO:0000256" key="7">
    <source>
        <dbReference type="PROSITE-ProRule" id="PRU00898"/>
    </source>
</evidence>
<evidence type="ECO:0000256" key="2">
    <source>
        <dbReference type="ARBA" id="ARBA00022490"/>
    </source>
</evidence>
<keyword evidence="2" id="KW-0963">Cytoplasm</keyword>